<dbReference type="PANTHER" id="PTHR37313:SF2">
    <property type="entry name" value="UPF0749 PROTEIN YLXX"/>
    <property type="match status" value="1"/>
</dbReference>
<dbReference type="EMBL" id="HG917868">
    <property type="protein sequence ID" value="CDM68760.1"/>
    <property type="molecule type" value="Genomic_DNA"/>
</dbReference>
<dbReference type="AlphaFoldDB" id="W6SGB7"/>
<evidence type="ECO:0000256" key="3">
    <source>
        <dbReference type="SAM" id="Phobius"/>
    </source>
</evidence>
<dbReference type="InterPro" id="IPR010273">
    <property type="entry name" value="DUF881"/>
</dbReference>
<dbReference type="PATRIC" id="fig|1216932.3.peg.1595"/>
<keyword evidence="2" id="KW-0175">Coiled coil</keyword>
<accession>W6SGB7</accession>
<evidence type="ECO:0000313" key="5">
    <source>
        <dbReference type="Proteomes" id="UP000019426"/>
    </source>
</evidence>
<evidence type="ECO:0000256" key="2">
    <source>
        <dbReference type="SAM" id="Coils"/>
    </source>
</evidence>
<keyword evidence="3" id="KW-0812">Transmembrane</keyword>
<keyword evidence="5" id="KW-1185">Reference proteome</keyword>
<keyword evidence="3" id="KW-0472">Membrane</keyword>
<dbReference type="Proteomes" id="UP000019426">
    <property type="component" value="Chromosome M2/40_rep1"/>
</dbReference>
<gene>
    <name evidence="4" type="ORF">CM240_1602</name>
</gene>
<organism evidence="4 5">
    <name type="scientific">Clostridium bornimense</name>
    <dbReference type="NCBI Taxonomy" id="1216932"/>
    <lineage>
        <taxon>Bacteria</taxon>
        <taxon>Bacillati</taxon>
        <taxon>Bacillota</taxon>
        <taxon>Clostridia</taxon>
        <taxon>Eubacteriales</taxon>
        <taxon>Clostridiaceae</taxon>
        <taxon>Clostridium</taxon>
    </lineage>
</organism>
<protein>
    <recommendedName>
        <fullName evidence="6">Division initiation protein</fullName>
    </recommendedName>
</protein>
<comment type="similarity">
    <text evidence="1">Belongs to the UPF0749 family.</text>
</comment>
<reference evidence="4 5" key="1">
    <citation type="submission" date="2013-11" db="EMBL/GenBank/DDBJ databases">
        <title>Complete genome sequence of Clostridum sp. M2/40.</title>
        <authorList>
            <person name="Wibberg D."/>
            <person name="Puehler A."/>
            <person name="Schlueter A."/>
        </authorList>
    </citation>
    <scope>NUCLEOTIDE SEQUENCE [LARGE SCALE GENOMIC DNA]</scope>
    <source>
        <strain evidence="5">M2/40</strain>
    </source>
</reference>
<sequence length="245" mass="27276">MGKSLDYKKLKRELAIAVVLGILGFIIAYQLKYISKEEKNAYENTSDVDITSEVSKLSKEKEELSEKVNALQATVSEFEKEAAENNSNSQQLYEQLEKSRMLLGETDVEGPGVVVTITPKVLNVDSTNKVIITHKDLITYVNELNFAGAEAISINGYRITSNKGIRSSDGVKTIYIGNERISPYETITIKAIGSKDQLSAAMNFYGTFKDIEGSYTCSVEKKDSVRIEKSNYTSEFKYSKVIKGD</sequence>
<dbReference type="Gene3D" id="3.30.70.1880">
    <property type="entry name" value="Protein of unknown function DUF881"/>
    <property type="match status" value="1"/>
</dbReference>
<dbReference type="RefSeq" id="WP_044038101.1">
    <property type="nucleotide sequence ID" value="NZ_HG917868.1"/>
</dbReference>
<dbReference type="Pfam" id="PF05949">
    <property type="entry name" value="DUF881"/>
    <property type="match status" value="1"/>
</dbReference>
<dbReference type="STRING" id="1216932.CM240_1602"/>
<keyword evidence="3" id="KW-1133">Transmembrane helix</keyword>
<dbReference type="HOGENOM" id="CLU_040273_4_1_9"/>
<feature type="coiled-coil region" evidence="2">
    <location>
        <begin position="54"/>
        <end position="99"/>
    </location>
</feature>
<evidence type="ECO:0000313" key="4">
    <source>
        <dbReference type="EMBL" id="CDM68760.1"/>
    </source>
</evidence>
<dbReference type="KEGG" id="clt:CM240_1602"/>
<evidence type="ECO:0008006" key="6">
    <source>
        <dbReference type="Google" id="ProtNLM"/>
    </source>
</evidence>
<dbReference type="eggNOG" id="COG3879">
    <property type="taxonomic scope" value="Bacteria"/>
</dbReference>
<feature type="transmembrane region" description="Helical" evidence="3">
    <location>
        <begin position="12"/>
        <end position="31"/>
    </location>
</feature>
<evidence type="ECO:0000256" key="1">
    <source>
        <dbReference type="ARBA" id="ARBA00009108"/>
    </source>
</evidence>
<dbReference type="OrthoDB" id="9776196at2"/>
<name>W6SGB7_9CLOT</name>
<dbReference type="PANTHER" id="PTHR37313">
    <property type="entry name" value="UPF0749 PROTEIN RV1825"/>
    <property type="match status" value="1"/>
</dbReference>
<proteinExistence type="inferred from homology"/>